<dbReference type="InterPro" id="IPR045864">
    <property type="entry name" value="aa-tRNA-synth_II/BPL/LPL"/>
</dbReference>
<dbReference type="PROSITE" id="PS51733">
    <property type="entry name" value="BPL_LPL_CATALYTIC"/>
    <property type="match status" value="1"/>
</dbReference>
<dbReference type="Gene3D" id="3.30.930.10">
    <property type="entry name" value="Bira Bifunctional Protein, Domain 2"/>
    <property type="match status" value="1"/>
</dbReference>
<comment type="similarity">
    <text evidence="1">Belongs to the biotin--protein ligase family.</text>
</comment>
<dbReference type="GO" id="GO:0004077">
    <property type="term" value="F:biotin--[biotin carboxyl-carrier protein] ligase activity"/>
    <property type="evidence" value="ECO:0007669"/>
    <property type="project" value="InterPro"/>
</dbReference>
<protein>
    <recommendedName>
        <fullName evidence="3">BPL/LPL catalytic domain-containing protein</fullName>
    </recommendedName>
</protein>
<evidence type="ECO:0000313" key="5">
    <source>
        <dbReference type="Proteomes" id="UP000054018"/>
    </source>
</evidence>
<keyword evidence="5" id="KW-1185">Reference proteome</keyword>
<dbReference type="EMBL" id="KN833697">
    <property type="protein sequence ID" value="KIK27292.1"/>
    <property type="molecule type" value="Genomic_DNA"/>
</dbReference>
<gene>
    <name evidence="4" type="ORF">PISMIDRAFT_93518</name>
</gene>
<accession>A0A0C9ZYJ0</accession>
<feature type="domain" description="BPL/LPL catalytic" evidence="3">
    <location>
        <begin position="355"/>
        <end position="577"/>
    </location>
</feature>
<sequence length="661" mass="72136">MDVLIHPSTHPTADALVRSLTSLLAPHYLPQLISPVDLASPAYPWHSTCVLLVLLGPPADHTAIRKYVEIGGKVLALGAGTRQSHGIFGIHDSLHAISGGGALGLASDTSILRLTEGLTSYYIDFPTQTPSPATVDIDAAQIQVSRVPSANIDVDSTKVKVLARFINDSALAGMSSQGGRIVVWSCTPPLHEKLIHATFVALGLPLDAPSDEGAIAEDPRILPQLLLAHPRNWKARDLVVQSLFPEQVLHSTSLDFQRDDGEAPHQLNKLSSDICFSDAVDSFHFHSISELPLIEGSHHPILQLLPQSETSSRKDVQDVILPKQPLTLEQEQLYAPLFSPSIFFSALDQFRVPDNSARGDAPSWRMGDVLMYGEVVTSTQSMLDKNPKFLRALPSPVLFFASKQTTGRGRGANTWVSLEGCILMSLLVRVPLKNTAQHLPTSRCIRSSNLIFTQYLFAIAVVEACHVLDPTGRWADKIKLKWPNDIYGEFPAQKGSGKTFELKKLGGILVNLHFEGGMVDIIIGCGLNVLNKPPVASLEQLAEEAVGGDGHTSSNLCVERVAAAVLASFERIWDSFLEEEERGFEPFLDRYTSKWVHSNQIVTLTTTTPHTTVRIEGITTDYGLLRTVPLNSASRSSQYIDLQPDGNSFDMMKGLIKVKGT</sequence>
<organism evidence="4 5">
    <name type="scientific">Pisolithus microcarpus 441</name>
    <dbReference type="NCBI Taxonomy" id="765257"/>
    <lineage>
        <taxon>Eukaryota</taxon>
        <taxon>Fungi</taxon>
        <taxon>Dikarya</taxon>
        <taxon>Basidiomycota</taxon>
        <taxon>Agaricomycotina</taxon>
        <taxon>Agaricomycetes</taxon>
        <taxon>Agaricomycetidae</taxon>
        <taxon>Boletales</taxon>
        <taxon>Sclerodermatineae</taxon>
        <taxon>Pisolithaceae</taxon>
        <taxon>Pisolithus</taxon>
    </lineage>
</organism>
<dbReference type="OrthoDB" id="10250105at2759"/>
<dbReference type="STRING" id="765257.A0A0C9ZYJ0"/>
<keyword evidence="2" id="KW-0436">Ligase</keyword>
<evidence type="ECO:0000259" key="3">
    <source>
        <dbReference type="PROSITE" id="PS51733"/>
    </source>
</evidence>
<dbReference type="Pfam" id="PF03099">
    <property type="entry name" value="BPL_LplA_LipB"/>
    <property type="match status" value="1"/>
</dbReference>
<dbReference type="InterPro" id="IPR004143">
    <property type="entry name" value="BPL_LPL_catalytic"/>
</dbReference>
<dbReference type="PANTHER" id="PTHR12835:SF5">
    <property type="entry name" value="BIOTIN--PROTEIN LIGASE"/>
    <property type="match status" value="1"/>
</dbReference>
<proteinExistence type="inferred from homology"/>
<dbReference type="SUPFAM" id="SSF55681">
    <property type="entry name" value="Class II aaRS and biotin synthetases"/>
    <property type="match status" value="1"/>
</dbReference>
<dbReference type="Proteomes" id="UP000054018">
    <property type="component" value="Unassembled WGS sequence"/>
</dbReference>
<dbReference type="CDD" id="cd16442">
    <property type="entry name" value="BPL"/>
    <property type="match status" value="1"/>
</dbReference>
<dbReference type="HOGENOM" id="CLU_006150_1_1_1"/>
<name>A0A0C9ZYJ0_9AGAM</name>
<evidence type="ECO:0000256" key="2">
    <source>
        <dbReference type="ARBA" id="ARBA00022598"/>
    </source>
</evidence>
<dbReference type="GO" id="GO:0005737">
    <property type="term" value="C:cytoplasm"/>
    <property type="evidence" value="ECO:0007669"/>
    <property type="project" value="TreeGrafter"/>
</dbReference>
<dbReference type="PANTHER" id="PTHR12835">
    <property type="entry name" value="BIOTIN PROTEIN LIGASE"/>
    <property type="match status" value="1"/>
</dbReference>
<evidence type="ECO:0000313" key="4">
    <source>
        <dbReference type="EMBL" id="KIK27292.1"/>
    </source>
</evidence>
<dbReference type="InterPro" id="IPR004408">
    <property type="entry name" value="Biotin_CoA_COase_ligase"/>
</dbReference>
<reference evidence="5" key="2">
    <citation type="submission" date="2015-01" db="EMBL/GenBank/DDBJ databases">
        <title>Evolutionary Origins and Diversification of the Mycorrhizal Mutualists.</title>
        <authorList>
            <consortium name="DOE Joint Genome Institute"/>
            <consortium name="Mycorrhizal Genomics Consortium"/>
            <person name="Kohler A."/>
            <person name="Kuo A."/>
            <person name="Nagy L.G."/>
            <person name="Floudas D."/>
            <person name="Copeland A."/>
            <person name="Barry K.W."/>
            <person name="Cichocki N."/>
            <person name="Veneault-Fourrey C."/>
            <person name="LaButti K."/>
            <person name="Lindquist E.A."/>
            <person name="Lipzen A."/>
            <person name="Lundell T."/>
            <person name="Morin E."/>
            <person name="Murat C."/>
            <person name="Riley R."/>
            <person name="Ohm R."/>
            <person name="Sun H."/>
            <person name="Tunlid A."/>
            <person name="Henrissat B."/>
            <person name="Grigoriev I.V."/>
            <person name="Hibbett D.S."/>
            <person name="Martin F."/>
        </authorList>
    </citation>
    <scope>NUCLEOTIDE SEQUENCE [LARGE SCALE GENOMIC DNA]</scope>
    <source>
        <strain evidence="5">441</strain>
    </source>
</reference>
<evidence type="ECO:0000256" key="1">
    <source>
        <dbReference type="ARBA" id="ARBA00009934"/>
    </source>
</evidence>
<reference evidence="4 5" key="1">
    <citation type="submission" date="2014-04" db="EMBL/GenBank/DDBJ databases">
        <authorList>
            <consortium name="DOE Joint Genome Institute"/>
            <person name="Kuo A."/>
            <person name="Kohler A."/>
            <person name="Costa M.D."/>
            <person name="Nagy L.G."/>
            <person name="Floudas D."/>
            <person name="Copeland A."/>
            <person name="Barry K.W."/>
            <person name="Cichocki N."/>
            <person name="Veneault-Fourrey C."/>
            <person name="LaButti K."/>
            <person name="Lindquist E.A."/>
            <person name="Lipzen A."/>
            <person name="Lundell T."/>
            <person name="Morin E."/>
            <person name="Murat C."/>
            <person name="Sun H."/>
            <person name="Tunlid A."/>
            <person name="Henrissat B."/>
            <person name="Grigoriev I.V."/>
            <person name="Hibbett D.S."/>
            <person name="Martin F."/>
            <person name="Nordberg H.P."/>
            <person name="Cantor M.N."/>
            <person name="Hua S.X."/>
        </authorList>
    </citation>
    <scope>NUCLEOTIDE SEQUENCE [LARGE SCALE GENOMIC DNA]</scope>
    <source>
        <strain evidence="4 5">441</strain>
    </source>
</reference>
<dbReference type="AlphaFoldDB" id="A0A0C9ZYJ0"/>